<dbReference type="FunFam" id="1.20.1070.10:FF:000133">
    <property type="entry name" value="Glucagon receptor a"/>
    <property type="match status" value="1"/>
</dbReference>
<dbReference type="Gene3D" id="1.20.1070.10">
    <property type="entry name" value="Rhodopsin 7-helix transmembrane proteins"/>
    <property type="match status" value="1"/>
</dbReference>
<protein>
    <recommendedName>
        <fullName evidence="16">Gastric inhibitory polypeptide receptor</fullName>
    </recommendedName>
</protein>
<dbReference type="PROSITE" id="PS00649">
    <property type="entry name" value="G_PROTEIN_RECEP_F2_1"/>
    <property type="match status" value="1"/>
</dbReference>
<evidence type="ECO:0000256" key="4">
    <source>
        <dbReference type="ARBA" id="ARBA00022692"/>
    </source>
</evidence>
<dbReference type="Bgee" id="ENSOANG00000040612">
    <property type="expression patterns" value="Expressed in liver and 1 other cell type or tissue"/>
</dbReference>
<dbReference type="InterPro" id="IPR001879">
    <property type="entry name" value="GPCR_2_extracellular_dom"/>
</dbReference>
<evidence type="ECO:0000256" key="10">
    <source>
        <dbReference type="ARBA" id="ARBA00023224"/>
    </source>
</evidence>
<feature type="transmembrane region" description="Helical" evidence="11">
    <location>
        <begin position="354"/>
        <end position="375"/>
    </location>
</feature>
<dbReference type="FunCoup" id="A0A6I8NRC9">
    <property type="interactions" value="712"/>
</dbReference>
<dbReference type="GO" id="GO:0007188">
    <property type="term" value="P:adenylate cyclase-modulating G protein-coupled receptor signaling pathway"/>
    <property type="evidence" value="ECO:0000318"/>
    <property type="project" value="GO_Central"/>
</dbReference>
<evidence type="ECO:0000256" key="11">
    <source>
        <dbReference type="SAM" id="Phobius"/>
    </source>
</evidence>
<evidence type="ECO:0000313" key="15">
    <source>
        <dbReference type="Proteomes" id="UP000002279"/>
    </source>
</evidence>
<evidence type="ECO:0000256" key="2">
    <source>
        <dbReference type="ARBA" id="ARBA00005314"/>
    </source>
</evidence>
<sequence>MEFFERWERYQTDCRRRMAEHPGPLAGLVCNRTFDMYACWDDGTPNTTARAPCPPYLSWHQEVSSGWVLRRCGPDGQWEKDADGQDWRDHSQCENPKDLGHFESQKRILEHLQVAYTIGYSLSFAALLLALLLLGAFRRLRCTRNYIHMNLFASFLLRAASILTRDRLLRAPLGWELFGQSDQLQPLSEQVLVVCRLAQALTQYCVVTNYAWLSVEGLYLHSLLRLPAFSERSCFRRYLLLGWGFPVLFVVPWVMVRYLFENTLCWEQNEIKGFWWIIRTPILITNLINFCIFVRIVCLLLSKLQAHQMRCSDYKLRLARSTLTLLPLLGVHEVMIVTVIVEDKAQGTFRLTKLFFDLILSSFQGLFVSVLYCFINKEV</sequence>
<evidence type="ECO:0000256" key="1">
    <source>
        <dbReference type="ARBA" id="ARBA00004651"/>
    </source>
</evidence>
<dbReference type="Ensembl" id="ENSOANT00000074464.1">
    <property type="protein sequence ID" value="ENSOANP00000043580.1"/>
    <property type="gene ID" value="ENSOANG00000040612.1"/>
</dbReference>
<evidence type="ECO:0000256" key="3">
    <source>
        <dbReference type="ARBA" id="ARBA00022475"/>
    </source>
</evidence>
<reference evidence="14 15" key="1">
    <citation type="journal article" date="2008" name="Nature">
        <title>Genome analysis of the platypus reveals unique signatures of evolution.</title>
        <authorList>
            <person name="Warren W.C."/>
            <person name="Hillier L.W."/>
            <person name="Marshall Graves J.A."/>
            <person name="Birney E."/>
            <person name="Ponting C.P."/>
            <person name="Grutzner F."/>
            <person name="Belov K."/>
            <person name="Miller W."/>
            <person name="Clarke L."/>
            <person name="Chinwalla A.T."/>
            <person name="Yang S.P."/>
            <person name="Heger A."/>
            <person name="Locke D.P."/>
            <person name="Miethke P."/>
            <person name="Waters P.D."/>
            <person name="Veyrunes F."/>
            <person name="Fulton L."/>
            <person name="Fulton B."/>
            <person name="Graves T."/>
            <person name="Wallis J."/>
            <person name="Puente X.S."/>
            <person name="Lopez-Otin C."/>
            <person name="Ordonez G.R."/>
            <person name="Eichler E.E."/>
            <person name="Chen L."/>
            <person name="Cheng Z."/>
            <person name="Deakin J.E."/>
            <person name="Alsop A."/>
            <person name="Thompson K."/>
            <person name="Kirby P."/>
            <person name="Papenfuss A.T."/>
            <person name="Wakefield M.J."/>
            <person name="Olender T."/>
            <person name="Lancet D."/>
            <person name="Huttley G.A."/>
            <person name="Smit A.F."/>
            <person name="Pask A."/>
            <person name="Temple-Smith P."/>
            <person name="Batzer M.A."/>
            <person name="Walker J.A."/>
            <person name="Konkel M.K."/>
            <person name="Harris R.S."/>
            <person name="Whittington C.M."/>
            <person name="Wong E.S."/>
            <person name="Gemmell N.J."/>
            <person name="Buschiazzo E."/>
            <person name="Vargas Jentzsch I.M."/>
            <person name="Merkel A."/>
            <person name="Schmitz J."/>
            <person name="Zemann A."/>
            <person name="Churakov G."/>
            <person name="Kriegs J.O."/>
            <person name="Brosius J."/>
            <person name="Murchison E.P."/>
            <person name="Sachidanandam R."/>
            <person name="Smith C."/>
            <person name="Hannon G.J."/>
            <person name="Tsend-Ayush E."/>
            <person name="McMillan D."/>
            <person name="Attenborough R."/>
            <person name="Rens W."/>
            <person name="Ferguson-Smith M."/>
            <person name="Lefevre C.M."/>
            <person name="Sharp J.A."/>
            <person name="Nicholas K.R."/>
            <person name="Ray D.A."/>
            <person name="Kube M."/>
            <person name="Reinhardt R."/>
            <person name="Pringle T.H."/>
            <person name="Taylor J."/>
            <person name="Jones R.C."/>
            <person name="Nixon B."/>
            <person name="Dacheux J.L."/>
            <person name="Niwa H."/>
            <person name="Sekita Y."/>
            <person name="Huang X."/>
            <person name="Stark A."/>
            <person name="Kheradpour P."/>
            <person name="Kellis M."/>
            <person name="Flicek P."/>
            <person name="Chen Y."/>
            <person name="Webber C."/>
            <person name="Hardison R."/>
            <person name="Nelson J."/>
            <person name="Hallsworth-Pepin K."/>
            <person name="Delehaunty K."/>
            <person name="Markovic C."/>
            <person name="Minx P."/>
            <person name="Feng Y."/>
            <person name="Kremitzki C."/>
            <person name="Mitreva M."/>
            <person name="Glasscock J."/>
            <person name="Wylie T."/>
            <person name="Wohldmann P."/>
            <person name="Thiru P."/>
            <person name="Nhan M.N."/>
            <person name="Pohl C.S."/>
            <person name="Smith S.M."/>
            <person name="Hou S."/>
            <person name="Nefedov M."/>
            <person name="de Jong P.J."/>
            <person name="Renfree M.B."/>
            <person name="Mardis E.R."/>
            <person name="Wilson R.K."/>
        </authorList>
    </citation>
    <scope>NUCLEOTIDE SEQUENCE [LARGE SCALE GENOMIC DNA]</scope>
    <source>
        <strain evidence="14 15">Glennie</strain>
    </source>
</reference>
<evidence type="ECO:0008006" key="16">
    <source>
        <dbReference type="Google" id="ProtNLM"/>
    </source>
</evidence>
<dbReference type="PROSITE" id="PS50227">
    <property type="entry name" value="G_PROTEIN_RECEP_F2_3"/>
    <property type="match status" value="1"/>
</dbReference>
<dbReference type="GeneTree" id="ENSGT00940000157969"/>
<dbReference type="GO" id="GO:0008528">
    <property type="term" value="F:G protein-coupled peptide receptor activity"/>
    <property type="evidence" value="ECO:0000318"/>
    <property type="project" value="GO_Central"/>
</dbReference>
<name>A0A6I8NRC9_ORNAN</name>
<dbReference type="CDD" id="cd15929">
    <property type="entry name" value="7tmB1_GlucagonR-like"/>
    <property type="match status" value="1"/>
</dbReference>
<keyword evidence="4 11" id="KW-0812">Transmembrane</keyword>
<dbReference type="InterPro" id="IPR000832">
    <property type="entry name" value="GPCR_2_secretin-like"/>
</dbReference>
<dbReference type="GO" id="GO:0005886">
    <property type="term" value="C:plasma membrane"/>
    <property type="evidence" value="ECO:0000318"/>
    <property type="project" value="GO_Central"/>
</dbReference>
<dbReference type="InterPro" id="IPR001749">
    <property type="entry name" value="GPCR_2_GIP_rcpt"/>
</dbReference>
<dbReference type="InterPro" id="IPR050332">
    <property type="entry name" value="GPCR_2"/>
</dbReference>
<dbReference type="SUPFAM" id="SSF111418">
    <property type="entry name" value="Hormone receptor domain"/>
    <property type="match status" value="1"/>
</dbReference>
<evidence type="ECO:0000256" key="9">
    <source>
        <dbReference type="ARBA" id="ARBA00023180"/>
    </source>
</evidence>
<dbReference type="OMA" id="LNCPPWR"/>
<dbReference type="Pfam" id="PF02793">
    <property type="entry name" value="HRM"/>
    <property type="match status" value="1"/>
</dbReference>
<dbReference type="InterPro" id="IPR017981">
    <property type="entry name" value="GPCR_2-like_7TM"/>
</dbReference>
<dbReference type="SMART" id="SM00008">
    <property type="entry name" value="HormR"/>
    <property type="match status" value="1"/>
</dbReference>
<keyword evidence="7 11" id="KW-0472">Membrane</keyword>
<evidence type="ECO:0000256" key="5">
    <source>
        <dbReference type="ARBA" id="ARBA00022989"/>
    </source>
</evidence>
<comment type="subcellular location">
    <subcellularLocation>
        <location evidence="1">Cell membrane</location>
        <topology evidence="1">Multi-pass membrane protein</topology>
    </subcellularLocation>
</comment>
<feature type="transmembrane region" description="Helical" evidence="11">
    <location>
        <begin position="276"/>
        <end position="301"/>
    </location>
</feature>
<evidence type="ECO:0000313" key="14">
    <source>
        <dbReference type="Ensembl" id="ENSOANP00000043580.1"/>
    </source>
</evidence>
<dbReference type="PRINTS" id="PR01129">
    <property type="entry name" value="GIPRECEPTOR"/>
</dbReference>
<proteinExistence type="inferred from homology"/>
<keyword evidence="10" id="KW-0807">Transducer</keyword>
<comment type="similarity">
    <text evidence="2">Belongs to the G-protein coupled receptor 2 family.</text>
</comment>
<keyword evidence="3" id="KW-1003">Cell membrane</keyword>
<dbReference type="PROSITE" id="PS50261">
    <property type="entry name" value="G_PROTEIN_RECEP_F2_4"/>
    <property type="match status" value="1"/>
</dbReference>
<dbReference type="InterPro" id="IPR017983">
    <property type="entry name" value="GPCR_2_secretin-like_CS"/>
</dbReference>
<dbReference type="PROSITE" id="PS00650">
    <property type="entry name" value="G_PROTEIN_RECEP_F2_2"/>
    <property type="match status" value="1"/>
</dbReference>
<dbReference type="InParanoid" id="A0A6I8NRC9"/>
<dbReference type="PRINTS" id="PR00249">
    <property type="entry name" value="GPCRSECRETIN"/>
</dbReference>
<evidence type="ECO:0000256" key="8">
    <source>
        <dbReference type="ARBA" id="ARBA00023170"/>
    </source>
</evidence>
<feature type="transmembrane region" description="Helical" evidence="11">
    <location>
        <begin position="114"/>
        <end position="134"/>
    </location>
</feature>
<reference evidence="14" key="2">
    <citation type="submission" date="2025-08" db="UniProtKB">
        <authorList>
            <consortium name="Ensembl"/>
        </authorList>
    </citation>
    <scope>IDENTIFICATION</scope>
    <source>
        <strain evidence="14">Glennie</strain>
    </source>
</reference>
<evidence type="ECO:0000259" key="12">
    <source>
        <dbReference type="PROSITE" id="PS50227"/>
    </source>
</evidence>
<feature type="domain" description="G-protein coupled receptors family 2 profile 1" evidence="12">
    <location>
        <begin position="13"/>
        <end position="97"/>
    </location>
</feature>
<dbReference type="GO" id="GO:0016519">
    <property type="term" value="F:gastric inhibitory peptide receptor activity"/>
    <property type="evidence" value="ECO:0000318"/>
    <property type="project" value="GO_Central"/>
</dbReference>
<keyword evidence="9" id="KW-0325">Glycoprotein</keyword>
<feature type="domain" description="G-protein coupled receptors family 2 profile 2" evidence="13">
    <location>
        <begin position="112"/>
        <end position="376"/>
    </location>
</feature>
<dbReference type="PANTHER" id="PTHR45620:SF5">
    <property type="entry name" value="GASTRIC INHIBITORY POLYPEPTIDE RECEPTOR"/>
    <property type="match status" value="1"/>
</dbReference>
<reference evidence="14" key="3">
    <citation type="submission" date="2025-09" db="UniProtKB">
        <authorList>
            <consortium name="Ensembl"/>
        </authorList>
    </citation>
    <scope>IDENTIFICATION</scope>
    <source>
        <strain evidence="14">Glennie</strain>
    </source>
</reference>
<gene>
    <name evidence="14" type="primary">GIPR</name>
</gene>
<keyword evidence="15" id="KW-1185">Reference proteome</keyword>
<dbReference type="GO" id="GO:0007166">
    <property type="term" value="P:cell surface receptor signaling pathway"/>
    <property type="evidence" value="ECO:0007669"/>
    <property type="project" value="InterPro"/>
</dbReference>
<evidence type="ECO:0000256" key="7">
    <source>
        <dbReference type="ARBA" id="ARBA00023136"/>
    </source>
</evidence>
<dbReference type="Pfam" id="PF00002">
    <property type="entry name" value="7tm_2"/>
    <property type="match status" value="1"/>
</dbReference>
<keyword evidence="5 11" id="KW-1133">Transmembrane helix</keyword>
<dbReference type="Proteomes" id="UP000002279">
    <property type="component" value="Chromosome 5"/>
</dbReference>
<feature type="transmembrane region" description="Helical" evidence="11">
    <location>
        <begin position="322"/>
        <end position="342"/>
    </location>
</feature>
<organism evidence="14 15">
    <name type="scientific">Ornithorhynchus anatinus</name>
    <name type="common">Duckbill platypus</name>
    <dbReference type="NCBI Taxonomy" id="9258"/>
    <lineage>
        <taxon>Eukaryota</taxon>
        <taxon>Metazoa</taxon>
        <taxon>Chordata</taxon>
        <taxon>Craniata</taxon>
        <taxon>Vertebrata</taxon>
        <taxon>Euteleostomi</taxon>
        <taxon>Mammalia</taxon>
        <taxon>Monotremata</taxon>
        <taxon>Ornithorhynchidae</taxon>
        <taxon>Ornithorhynchus</taxon>
    </lineage>
</organism>
<evidence type="ECO:0000256" key="6">
    <source>
        <dbReference type="ARBA" id="ARBA00023040"/>
    </source>
</evidence>
<evidence type="ECO:0000259" key="13">
    <source>
        <dbReference type="PROSITE" id="PS50261"/>
    </source>
</evidence>
<accession>A0A6I8NRC9</accession>
<dbReference type="AlphaFoldDB" id="A0A6I8NRC9"/>
<dbReference type="Gene3D" id="4.10.1240.10">
    <property type="entry name" value="GPCR, family 2, extracellular hormone receptor domain"/>
    <property type="match status" value="1"/>
</dbReference>
<dbReference type="InterPro" id="IPR036445">
    <property type="entry name" value="GPCR_2_extracell_dom_sf"/>
</dbReference>
<keyword evidence="8" id="KW-0675">Receptor</keyword>
<keyword evidence="6" id="KW-0297">G-protein coupled receptor</keyword>
<feature type="transmembrane region" description="Helical" evidence="11">
    <location>
        <begin position="238"/>
        <end position="256"/>
    </location>
</feature>
<dbReference type="GO" id="GO:0017046">
    <property type="term" value="F:peptide hormone binding"/>
    <property type="evidence" value="ECO:0000318"/>
    <property type="project" value="GO_Central"/>
</dbReference>
<dbReference type="PANTHER" id="PTHR45620">
    <property type="entry name" value="PDF RECEPTOR-LIKE PROTEIN-RELATED"/>
    <property type="match status" value="1"/>
</dbReference>